<feature type="non-terminal residue" evidence="1">
    <location>
        <position position="1"/>
    </location>
</feature>
<name>A0A8X7X8M6_POLSE</name>
<comment type="caution">
    <text evidence="1">The sequence shown here is derived from an EMBL/GenBank/DDBJ whole genome shotgun (WGS) entry which is preliminary data.</text>
</comment>
<proteinExistence type="predicted"/>
<dbReference type="InterPro" id="IPR019169">
    <property type="entry name" value="Transmembrane_26"/>
</dbReference>
<dbReference type="PANTHER" id="PTHR22168">
    <property type="entry name" value="TMEM26 PROTEIN"/>
    <property type="match status" value="1"/>
</dbReference>
<reference evidence="1 2" key="1">
    <citation type="journal article" date="2021" name="Cell">
        <title>Tracing the genetic footprints of vertebrate landing in non-teleost ray-finned fishes.</title>
        <authorList>
            <person name="Bi X."/>
            <person name="Wang K."/>
            <person name="Yang L."/>
            <person name="Pan H."/>
            <person name="Jiang H."/>
            <person name="Wei Q."/>
            <person name="Fang M."/>
            <person name="Yu H."/>
            <person name="Zhu C."/>
            <person name="Cai Y."/>
            <person name="He Y."/>
            <person name="Gan X."/>
            <person name="Zeng H."/>
            <person name="Yu D."/>
            <person name="Zhu Y."/>
            <person name="Jiang H."/>
            <person name="Qiu Q."/>
            <person name="Yang H."/>
            <person name="Zhang Y.E."/>
            <person name="Wang W."/>
            <person name="Zhu M."/>
            <person name="He S."/>
            <person name="Zhang G."/>
        </authorList>
    </citation>
    <scope>NUCLEOTIDE SEQUENCE [LARGE SCALE GENOMIC DNA]</scope>
    <source>
        <strain evidence="1">Bchr_013</strain>
    </source>
</reference>
<protein>
    <submittedName>
        <fullName evidence="1">TMM26 protein</fullName>
    </submittedName>
</protein>
<gene>
    <name evidence="1" type="primary">Tmem26_0</name>
    <name evidence="1" type="ORF">GTO96_0001474</name>
</gene>
<keyword evidence="2" id="KW-1185">Reference proteome</keyword>
<accession>A0A8X7X8M6</accession>
<sequence>MTLQSMAGYSSHFQLHDINGLIAQELMADDYYNWLKVHQEGLRDAKRKATSDYPYLPLYPAGGTSSLVGISSFVIAKCVELNDELAGANSYHLSFNQNITEIFKLLSSVCNDAWILGLHQTLLILLIVGKWVLPMGYGITRDEFSQLLLIFVSIAADILEFTTETLSEPNVRLSKIIDRLAIPCSFARLEVKEDSEEVPARLPTPDITLPLPFGSQPLSRISANVSLLQANYDSYRDERSHKINFNVQANSRSS</sequence>
<evidence type="ECO:0000313" key="2">
    <source>
        <dbReference type="Proteomes" id="UP000886611"/>
    </source>
</evidence>
<feature type="non-terminal residue" evidence="1">
    <location>
        <position position="254"/>
    </location>
</feature>
<dbReference type="Pfam" id="PF09772">
    <property type="entry name" value="Tmem26"/>
    <property type="match status" value="1"/>
</dbReference>
<organism evidence="1 2">
    <name type="scientific">Polypterus senegalus</name>
    <name type="common">Senegal bichir</name>
    <dbReference type="NCBI Taxonomy" id="55291"/>
    <lineage>
        <taxon>Eukaryota</taxon>
        <taxon>Metazoa</taxon>
        <taxon>Chordata</taxon>
        <taxon>Craniata</taxon>
        <taxon>Vertebrata</taxon>
        <taxon>Euteleostomi</taxon>
        <taxon>Actinopterygii</taxon>
        <taxon>Polypteriformes</taxon>
        <taxon>Polypteridae</taxon>
        <taxon>Polypterus</taxon>
    </lineage>
</organism>
<dbReference type="Proteomes" id="UP000886611">
    <property type="component" value="Unassembled WGS sequence"/>
</dbReference>
<dbReference type="PANTHER" id="PTHR22168:SF3">
    <property type="entry name" value="TRANSMEMBRANE PROTEIN 26"/>
    <property type="match status" value="1"/>
</dbReference>
<dbReference type="AlphaFoldDB" id="A0A8X7X8M6"/>
<evidence type="ECO:0000313" key="1">
    <source>
        <dbReference type="EMBL" id="KAG2462969.1"/>
    </source>
</evidence>
<dbReference type="EMBL" id="JAATIS010004040">
    <property type="protein sequence ID" value="KAG2462969.1"/>
    <property type="molecule type" value="Genomic_DNA"/>
</dbReference>